<gene>
    <name evidence="2" type="ORF">SPI_05580</name>
</gene>
<protein>
    <submittedName>
        <fullName evidence="2">Uncharacterized protein</fullName>
    </submittedName>
</protein>
<comment type="caution">
    <text evidence="2">The sequence shown here is derived from an EMBL/GenBank/DDBJ whole genome shotgun (WGS) entry which is preliminary data.</text>
</comment>
<name>A0A167TCI5_9HYPO</name>
<organism evidence="2 3">
    <name type="scientific">Niveomyces insectorum RCEF 264</name>
    <dbReference type="NCBI Taxonomy" id="1081102"/>
    <lineage>
        <taxon>Eukaryota</taxon>
        <taxon>Fungi</taxon>
        <taxon>Dikarya</taxon>
        <taxon>Ascomycota</taxon>
        <taxon>Pezizomycotina</taxon>
        <taxon>Sordariomycetes</taxon>
        <taxon>Hypocreomycetidae</taxon>
        <taxon>Hypocreales</taxon>
        <taxon>Cordycipitaceae</taxon>
        <taxon>Niveomyces</taxon>
    </lineage>
</organism>
<feature type="region of interest" description="Disordered" evidence="1">
    <location>
        <begin position="34"/>
        <end position="60"/>
    </location>
</feature>
<evidence type="ECO:0000313" key="3">
    <source>
        <dbReference type="Proteomes" id="UP000076874"/>
    </source>
</evidence>
<accession>A0A167TCI5</accession>
<dbReference type="EMBL" id="AZHD01000009">
    <property type="protein sequence ID" value="OAA60456.1"/>
    <property type="molecule type" value="Genomic_DNA"/>
</dbReference>
<evidence type="ECO:0000256" key="1">
    <source>
        <dbReference type="SAM" id="MobiDB-lite"/>
    </source>
</evidence>
<dbReference type="Proteomes" id="UP000076874">
    <property type="component" value="Unassembled WGS sequence"/>
</dbReference>
<sequence length="103" mass="11882">MATLGFMAVCLRSPFGHNKTETLRQINGRRPAVWKKEAPQPQWKTKTQRRDRRFPPTRHSAPGRVLQQELLSVMVGQHRPSRIVLPRASRTNLLLLLSYMGIL</sequence>
<dbReference type="AlphaFoldDB" id="A0A167TCI5"/>
<proteinExistence type="predicted"/>
<feature type="compositionally biased region" description="Basic residues" evidence="1">
    <location>
        <begin position="46"/>
        <end position="56"/>
    </location>
</feature>
<keyword evidence="3" id="KW-1185">Reference proteome</keyword>
<reference evidence="2 3" key="1">
    <citation type="journal article" date="2016" name="Genome Biol. Evol.">
        <title>Divergent and convergent evolution of fungal pathogenicity.</title>
        <authorList>
            <person name="Shang Y."/>
            <person name="Xiao G."/>
            <person name="Zheng P."/>
            <person name="Cen K."/>
            <person name="Zhan S."/>
            <person name="Wang C."/>
        </authorList>
    </citation>
    <scope>NUCLEOTIDE SEQUENCE [LARGE SCALE GENOMIC DNA]</scope>
    <source>
        <strain evidence="2 3">RCEF 264</strain>
    </source>
</reference>
<evidence type="ECO:0000313" key="2">
    <source>
        <dbReference type="EMBL" id="OAA60456.1"/>
    </source>
</evidence>